<keyword evidence="12" id="KW-0829">Tyrosine-protein kinase</keyword>
<evidence type="ECO:0000256" key="15">
    <source>
        <dbReference type="ARBA" id="ARBA00023180"/>
    </source>
</evidence>
<evidence type="ECO:0000256" key="3">
    <source>
        <dbReference type="ARBA" id="ARBA00022475"/>
    </source>
</evidence>
<evidence type="ECO:0000256" key="8">
    <source>
        <dbReference type="ARBA" id="ARBA00022777"/>
    </source>
</evidence>
<dbReference type="Proteomes" id="UP001055634">
    <property type="component" value="Segment"/>
</dbReference>
<evidence type="ECO:0000313" key="19">
    <source>
        <dbReference type="Proteomes" id="UP001055634"/>
    </source>
</evidence>
<keyword evidence="6" id="KW-0732">Signal</keyword>
<keyword evidence="7" id="KW-0547">Nucleotide-binding</keyword>
<evidence type="ECO:0000256" key="9">
    <source>
        <dbReference type="ARBA" id="ARBA00022840"/>
    </source>
</evidence>
<dbReference type="EC" id="2.7.10.1" evidence="2"/>
<evidence type="ECO:0000256" key="6">
    <source>
        <dbReference type="ARBA" id="ARBA00022729"/>
    </source>
</evidence>
<keyword evidence="9" id="KW-0067">ATP-binding</keyword>
<protein>
    <recommendedName>
        <fullName evidence="2">receptor protein-tyrosine kinase</fullName>
        <ecNumber evidence="2">2.7.10.1</ecNumber>
    </recommendedName>
</protein>
<evidence type="ECO:0000256" key="2">
    <source>
        <dbReference type="ARBA" id="ARBA00011902"/>
    </source>
</evidence>
<keyword evidence="10" id="KW-1133">Transmembrane helix</keyword>
<keyword evidence="15" id="KW-0325">Glycoprotein</keyword>
<evidence type="ECO:0000256" key="16">
    <source>
        <dbReference type="SAM" id="MobiDB-lite"/>
    </source>
</evidence>
<keyword evidence="8" id="KW-0418">Kinase</keyword>
<evidence type="ECO:0000259" key="17">
    <source>
        <dbReference type="Pfam" id="PF12810"/>
    </source>
</evidence>
<dbReference type="GO" id="GO:0005524">
    <property type="term" value="F:ATP binding"/>
    <property type="evidence" value="ECO:0007669"/>
    <property type="project" value="UniProtKB-KW"/>
</dbReference>
<reference evidence="18" key="1">
    <citation type="submission" date="2022-04" db="EMBL/GenBank/DDBJ databases">
        <authorList>
            <person name="Friedrich I."/>
            <person name="Schneider D."/>
            <person name="Poehlein A."/>
            <person name="Hertel R."/>
            <person name="Daniel R."/>
        </authorList>
    </citation>
    <scope>NUCLEOTIDE SEQUENCE</scope>
</reference>
<evidence type="ECO:0000313" key="18">
    <source>
        <dbReference type="EMBL" id="UTC28367.1"/>
    </source>
</evidence>
<keyword evidence="19" id="KW-1185">Reference proteome</keyword>
<evidence type="ECO:0000256" key="5">
    <source>
        <dbReference type="ARBA" id="ARBA00022692"/>
    </source>
</evidence>
<feature type="region of interest" description="Disordered" evidence="16">
    <location>
        <begin position="95"/>
        <end position="124"/>
    </location>
</feature>
<accession>A0A9E7N4I4</accession>
<evidence type="ECO:0000256" key="10">
    <source>
        <dbReference type="ARBA" id="ARBA00022989"/>
    </source>
</evidence>
<organism evidence="18 19">
    <name type="scientific">Brevundimonas phage vB_BpoS-Gurke</name>
    <dbReference type="NCBI Taxonomy" id="2948599"/>
    <lineage>
        <taxon>Viruses</taxon>
        <taxon>Duplodnaviria</taxon>
        <taxon>Heunggongvirae</taxon>
        <taxon>Uroviricota</taxon>
        <taxon>Caudoviricetes</taxon>
        <taxon>Jeanschmidtviridae</taxon>
        <taxon>Kikimoravirus</taxon>
        <taxon>Kikimoravirus gurke</taxon>
    </lineage>
</organism>
<sequence length="361" mass="36184">MIIPGFYAAARSALAPMLALGMTLFTFTRTREFRRIPEGCRLIEIKAWGSGGAGPVRNDLWGAGGAGGYANHMFEVTPGDVVAIQVGSGGELGVDTAGSSRGGYGGWPDGGNGGRGRGSRASGGGGSTMFWKSGVLSLVAGGGGGGGVYLSGAGRGGIAGGVNAPFGGSSAQATGGGTTEGGVPLPEAALIENPAGRGGFLQGGRGYANQIDTAENRAGGGGGGGYYGGGGAYYLDSLYTGHGGGGSSFIIPSDAFHQAPKFTIADITTVPANIADADYPGNFVGYGGERTVAGYPGALVIHAYPDDPQPIRVTQEYLNVISQRDAAGPRVTHASISCVQFRLADSVRSTHQDITIIRSPT</sequence>
<dbReference type="EMBL" id="ON529850">
    <property type="protein sequence ID" value="UTC28367.1"/>
    <property type="molecule type" value="Genomic_DNA"/>
</dbReference>
<evidence type="ECO:0000256" key="1">
    <source>
        <dbReference type="ARBA" id="ARBA00004251"/>
    </source>
</evidence>
<keyword evidence="3" id="KW-1003">Cell membrane</keyword>
<dbReference type="Pfam" id="PF12810">
    <property type="entry name" value="ALK_LTK_GRD"/>
    <property type="match status" value="1"/>
</dbReference>
<keyword evidence="4" id="KW-0808">Transferase</keyword>
<keyword evidence="11" id="KW-0472">Membrane</keyword>
<dbReference type="GO" id="GO:0005886">
    <property type="term" value="C:plasma membrane"/>
    <property type="evidence" value="ECO:0007669"/>
    <property type="project" value="UniProtKB-SubCell"/>
</dbReference>
<evidence type="ECO:0000256" key="11">
    <source>
        <dbReference type="ARBA" id="ARBA00023136"/>
    </source>
</evidence>
<evidence type="ECO:0000256" key="7">
    <source>
        <dbReference type="ARBA" id="ARBA00022741"/>
    </source>
</evidence>
<comment type="subcellular location">
    <subcellularLocation>
        <location evidence="1">Cell membrane</location>
        <topology evidence="1">Single-pass type I membrane protein</topology>
    </subcellularLocation>
</comment>
<feature type="domain" description="ALK/LTK-like glycine-rich" evidence="17">
    <location>
        <begin position="45"/>
        <end position="273"/>
    </location>
</feature>
<gene>
    <name evidence="18" type="ORF">GURKE_03410</name>
</gene>
<evidence type="ECO:0000256" key="12">
    <source>
        <dbReference type="ARBA" id="ARBA00023137"/>
    </source>
</evidence>
<evidence type="ECO:0000256" key="13">
    <source>
        <dbReference type="ARBA" id="ARBA00023157"/>
    </source>
</evidence>
<keyword evidence="14" id="KW-0675">Receptor</keyword>
<evidence type="ECO:0000256" key="4">
    <source>
        <dbReference type="ARBA" id="ARBA00022679"/>
    </source>
</evidence>
<proteinExistence type="predicted"/>
<keyword evidence="5" id="KW-0812">Transmembrane</keyword>
<dbReference type="InterPro" id="IPR055163">
    <property type="entry name" value="ALK/LTK-like_GRD"/>
</dbReference>
<dbReference type="GO" id="GO:0004714">
    <property type="term" value="F:transmembrane receptor protein tyrosine kinase activity"/>
    <property type="evidence" value="ECO:0007669"/>
    <property type="project" value="UniProtKB-EC"/>
</dbReference>
<evidence type="ECO:0000256" key="14">
    <source>
        <dbReference type="ARBA" id="ARBA00023170"/>
    </source>
</evidence>
<keyword evidence="13" id="KW-1015">Disulfide bond</keyword>
<feature type="compositionally biased region" description="Gly residues" evidence="16">
    <location>
        <begin position="100"/>
        <end position="124"/>
    </location>
</feature>
<name>A0A9E7N4I4_9CAUD</name>